<accession>A0ACC5YTF0</accession>
<comment type="caution">
    <text evidence="1">The sequence shown here is derived from an EMBL/GenBank/DDBJ whole genome shotgun (WGS) entry which is preliminary data.</text>
</comment>
<dbReference type="Proteomes" id="UP000830395">
    <property type="component" value="Chromosome 13"/>
</dbReference>
<reference evidence="1" key="1">
    <citation type="submission" date="2020-02" db="EMBL/GenBank/DDBJ databases">
        <title>Genome sequencing of the panga catfish, Pangasius djambal.</title>
        <authorList>
            <person name="Wen M."/>
            <person name="Zahm M."/>
            <person name="Roques C."/>
            <person name="Cabau C."/>
            <person name="Klopp C."/>
            <person name="Donnadieu C."/>
            <person name="Jouanno E."/>
            <person name="Avarre J.-C."/>
            <person name="Campet M."/>
            <person name="Ha T."/>
            <person name="Dugue R."/>
            <person name="Lampietro C."/>
            <person name="Louis A."/>
            <person name="Herpin A."/>
            <person name="Echchiki A."/>
            <person name="Berthelot C."/>
            <person name="Parey E."/>
            <person name="Roest-Crollius H."/>
            <person name="Braasch I."/>
            <person name="Postlethwait J.H."/>
            <person name="Bobe J."/>
            <person name="Montfort J."/>
            <person name="Bouchez O."/>
            <person name="Begum T."/>
            <person name="Schartl M."/>
            <person name="Gustiano R."/>
            <person name="Guiguen Y."/>
        </authorList>
    </citation>
    <scope>NUCLEOTIDE SEQUENCE</scope>
    <source>
        <strain evidence="1">Pdj_M5554</strain>
    </source>
</reference>
<evidence type="ECO:0000313" key="2">
    <source>
        <dbReference type="Proteomes" id="UP000830395"/>
    </source>
</evidence>
<keyword evidence="2" id="KW-1185">Reference proteome</keyword>
<name>A0ACC5YTF0_9TELE</name>
<organism evidence="1 2">
    <name type="scientific">Pangasius djambal</name>
    <dbReference type="NCBI Taxonomy" id="1691987"/>
    <lineage>
        <taxon>Eukaryota</taxon>
        <taxon>Metazoa</taxon>
        <taxon>Chordata</taxon>
        <taxon>Craniata</taxon>
        <taxon>Vertebrata</taxon>
        <taxon>Euteleostomi</taxon>
        <taxon>Actinopterygii</taxon>
        <taxon>Neopterygii</taxon>
        <taxon>Teleostei</taxon>
        <taxon>Ostariophysi</taxon>
        <taxon>Siluriformes</taxon>
        <taxon>Pangasiidae</taxon>
        <taxon>Pangasius</taxon>
    </lineage>
</organism>
<evidence type="ECO:0000313" key="1">
    <source>
        <dbReference type="EMBL" id="MCJ8739026.1"/>
    </source>
</evidence>
<protein>
    <submittedName>
        <fullName evidence="1">Uncharacterized protein</fullName>
    </submittedName>
</protein>
<gene>
    <name evidence="1" type="ORF">PDJAM_G00042420</name>
</gene>
<sequence length="320" mass="35305">MEPARDAAPDSWEQEDEGSEAPVSAHTGLSDSFSGLNVNAKPFVPNVNAAEFVPGYLQKAPAETIAPVAVPEKDGRIEVSEPAAAPPVENGSGDGETAAEEESWEQKGGEEDSLQEEGIEEDEDAPKPKMTPAQPNAPKKEHVNVVFIGHVDAGKSTIGGQIMYLTGMVEKRTLEKYEREAKEKNRETWYLSWALDTNQEERDKGKTVEVGRAYFETEKKHFTILDAPGHKSFVPNMIGGAFSFPSLELSGSNLLQHDDAPVHKASSMKTWCVKVGVEELECPAQSPDLNPTEHLWDELEHRMHPRPPHQHQRLISLMLL</sequence>
<dbReference type="EMBL" id="CM040987">
    <property type="protein sequence ID" value="MCJ8739026.1"/>
    <property type="molecule type" value="Genomic_DNA"/>
</dbReference>
<proteinExistence type="predicted"/>